<proteinExistence type="predicted"/>
<dbReference type="PROSITE" id="PS51194">
    <property type="entry name" value="HELICASE_CTER"/>
    <property type="match status" value="1"/>
</dbReference>
<name>A0A4R8ZEZ6_9MICO</name>
<dbReference type="OrthoDB" id="9776021at2"/>
<dbReference type="InterPro" id="IPR027417">
    <property type="entry name" value="P-loop_NTPase"/>
</dbReference>
<evidence type="ECO:0000313" key="4">
    <source>
        <dbReference type="Proteomes" id="UP000298424"/>
    </source>
</evidence>
<sequence length="377" mass="41680">MLFLPTGAGKTRVTVEAIVQAFLEDGLVGPVLWIAQSEELCEQAVQTWSAVWRELADFRTLTIGRLWASNTVSDFESDLSVIVATDAKLEKLVDKFEYKWLADATAVIVDEAHVAGDSPRYTQIFRWLGVDGRSADKPLLGLSATTFKNRSEGRTKSLVARFGHKRLNVLGDDPYGTLQGMGVLARVRYDELQGADVRLSPQELEDAESWSRLSPTVMDRVGNDEDRAIRIVEHIKDLDPEWPVLVFTSSVFSAQVLAALLQAQGISAASVSGKTRRQERRRVIQEFKDGKIRVLANCDVLTQGFDAPGVRALYIARPTLSPNAYIQMVGRGLRGPLNGGEAECLIVNLKDTFSNFSGNLDFTEFDGLWENTEAATK</sequence>
<dbReference type="PANTHER" id="PTHR47396">
    <property type="entry name" value="TYPE I RESTRICTION ENZYME ECOKI R PROTEIN"/>
    <property type="match status" value="1"/>
</dbReference>
<dbReference type="Gene3D" id="3.40.50.300">
    <property type="entry name" value="P-loop containing nucleotide triphosphate hydrolases"/>
    <property type="match status" value="2"/>
</dbReference>
<feature type="domain" description="Helicase C-terminal" evidence="2">
    <location>
        <begin position="230"/>
        <end position="377"/>
    </location>
</feature>
<dbReference type="GO" id="GO:0005524">
    <property type="term" value="F:ATP binding"/>
    <property type="evidence" value="ECO:0007669"/>
    <property type="project" value="InterPro"/>
</dbReference>
<protein>
    <submittedName>
        <fullName evidence="3">DEAD/DEAH box helicase</fullName>
    </submittedName>
</protein>
<gene>
    <name evidence="3" type="ORF">E3T27_10385</name>
</gene>
<keyword evidence="3" id="KW-0067">ATP-binding</keyword>
<evidence type="ECO:0000313" key="3">
    <source>
        <dbReference type="EMBL" id="TFD25168.1"/>
    </source>
</evidence>
<reference evidence="3 4" key="1">
    <citation type="submission" date="2019-03" db="EMBL/GenBank/DDBJ databases">
        <title>Genomics of glacier-inhabiting Cryobacterium strains.</title>
        <authorList>
            <person name="Liu Q."/>
            <person name="Xin Y.-H."/>
        </authorList>
    </citation>
    <scope>NUCLEOTIDE SEQUENCE [LARGE SCALE GENOMIC DNA]</scope>
    <source>
        <strain evidence="3 4">TMT1-1</strain>
    </source>
</reference>
<dbReference type="PANTHER" id="PTHR47396:SF1">
    <property type="entry name" value="ATP-DEPENDENT HELICASE IRC3-RELATED"/>
    <property type="match status" value="1"/>
</dbReference>
<dbReference type="PROSITE" id="PS51192">
    <property type="entry name" value="HELICASE_ATP_BIND_1"/>
    <property type="match status" value="1"/>
</dbReference>
<dbReference type="SMART" id="SM00490">
    <property type="entry name" value="HELICc"/>
    <property type="match status" value="1"/>
</dbReference>
<comment type="caution">
    <text evidence="3">The sequence shown here is derived from an EMBL/GenBank/DDBJ whole genome shotgun (WGS) entry which is preliminary data.</text>
</comment>
<dbReference type="SUPFAM" id="SSF52540">
    <property type="entry name" value="P-loop containing nucleoside triphosphate hydrolases"/>
    <property type="match status" value="1"/>
</dbReference>
<dbReference type="EMBL" id="SOGT01000012">
    <property type="protein sequence ID" value="TFD25168.1"/>
    <property type="molecule type" value="Genomic_DNA"/>
</dbReference>
<evidence type="ECO:0000259" key="1">
    <source>
        <dbReference type="PROSITE" id="PS51192"/>
    </source>
</evidence>
<dbReference type="InterPro" id="IPR006935">
    <property type="entry name" value="Helicase/UvrB_N"/>
</dbReference>
<evidence type="ECO:0000259" key="2">
    <source>
        <dbReference type="PROSITE" id="PS51194"/>
    </source>
</evidence>
<dbReference type="AlphaFoldDB" id="A0A4R8ZEZ6"/>
<dbReference type="Pfam" id="PF04851">
    <property type="entry name" value="ResIII"/>
    <property type="match status" value="1"/>
</dbReference>
<dbReference type="Pfam" id="PF00271">
    <property type="entry name" value="Helicase_C"/>
    <property type="match status" value="1"/>
</dbReference>
<keyword evidence="3" id="KW-0347">Helicase</keyword>
<dbReference type="InterPro" id="IPR014001">
    <property type="entry name" value="Helicase_ATP-bd"/>
</dbReference>
<keyword evidence="4" id="KW-1185">Reference proteome</keyword>
<dbReference type="InterPro" id="IPR001650">
    <property type="entry name" value="Helicase_C-like"/>
</dbReference>
<accession>A0A4R8ZEZ6</accession>
<dbReference type="GO" id="GO:0005829">
    <property type="term" value="C:cytosol"/>
    <property type="evidence" value="ECO:0007669"/>
    <property type="project" value="TreeGrafter"/>
</dbReference>
<keyword evidence="3" id="KW-0378">Hydrolase</keyword>
<dbReference type="Proteomes" id="UP000298424">
    <property type="component" value="Unassembled WGS sequence"/>
</dbReference>
<organism evidence="3 4">
    <name type="scientific">Cryobacterium lyxosi</name>
    <dbReference type="NCBI Taxonomy" id="1259228"/>
    <lineage>
        <taxon>Bacteria</taxon>
        <taxon>Bacillati</taxon>
        <taxon>Actinomycetota</taxon>
        <taxon>Actinomycetes</taxon>
        <taxon>Micrococcales</taxon>
        <taxon>Microbacteriaceae</taxon>
        <taxon>Cryobacterium</taxon>
    </lineage>
</organism>
<dbReference type="InterPro" id="IPR050742">
    <property type="entry name" value="Helicase_Restrict-Modif_Enz"/>
</dbReference>
<dbReference type="GO" id="GO:0016787">
    <property type="term" value="F:hydrolase activity"/>
    <property type="evidence" value="ECO:0007669"/>
    <property type="project" value="InterPro"/>
</dbReference>
<dbReference type="GO" id="GO:0004386">
    <property type="term" value="F:helicase activity"/>
    <property type="evidence" value="ECO:0007669"/>
    <property type="project" value="UniProtKB-KW"/>
</dbReference>
<feature type="domain" description="Helicase ATP-binding" evidence="1">
    <location>
        <begin position="1"/>
        <end position="164"/>
    </location>
</feature>
<dbReference type="GO" id="GO:0003677">
    <property type="term" value="F:DNA binding"/>
    <property type="evidence" value="ECO:0007669"/>
    <property type="project" value="InterPro"/>
</dbReference>
<keyword evidence="3" id="KW-0547">Nucleotide-binding</keyword>